<keyword evidence="2" id="KW-1185">Reference proteome</keyword>
<evidence type="ECO:0000313" key="1">
    <source>
        <dbReference type="EnsemblMetazoa" id="OVOC12463.1"/>
    </source>
</evidence>
<name>A0A8R1XR32_ONCVO</name>
<accession>A0A8R1XR32</accession>
<evidence type="ECO:0000313" key="2">
    <source>
        <dbReference type="Proteomes" id="UP000024404"/>
    </source>
</evidence>
<dbReference type="EnsemblMetazoa" id="OVOC12463.1">
    <property type="protein sequence ID" value="OVOC12463.1"/>
    <property type="gene ID" value="WBGene00249272"/>
</dbReference>
<dbReference type="AlphaFoldDB" id="A0A8R1XR32"/>
<protein>
    <submittedName>
        <fullName evidence="1">Uncharacterized protein</fullName>
    </submittedName>
</protein>
<organism evidence="1 2">
    <name type="scientific">Onchocerca volvulus</name>
    <dbReference type="NCBI Taxonomy" id="6282"/>
    <lineage>
        <taxon>Eukaryota</taxon>
        <taxon>Metazoa</taxon>
        <taxon>Ecdysozoa</taxon>
        <taxon>Nematoda</taxon>
        <taxon>Chromadorea</taxon>
        <taxon>Rhabditida</taxon>
        <taxon>Spirurina</taxon>
        <taxon>Spiruromorpha</taxon>
        <taxon>Filarioidea</taxon>
        <taxon>Onchocercidae</taxon>
        <taxon>Onchocerca</taxon>
    </lineage>
</organism>
<reference evidence="1" key="2">
    <citation type="submission" date="2022-06" db="UniProtKB">
        <authorList>
            <consortium name="EnsemblMetazoa"/>
        </authorList>
    </citation>
    <scope>IDENTIFICATION</scope>
</reference>
<dbReference type="Proteomes" id="UP000024404">
    <property type="component" value="Unassembled WGS sequence"/>
</dbReference>
<dbReference type="EMBL" id="CMVM020000476">
    <property type="status" value="NOT_ANNOTATED_CDS"/>
    <property type="molecule type" value="Genomic_DNA"/>
</dbReference>
<reference evidence="2" key="1">
    <citation type="submission" date="2013-10" db="EMBL/GenBank/DDBJ databases">
        <title>Genome sequencing of Onchocerca volvulus.</title>
        <authorList>
            <person name="Cotton J."/>
            <person name="Tsai J."/>
            <person name="Stanley E."/>
            <person name="Tracey A."/>
            <person name="Holroyd N."/>
            <person name="Lustigman S."/>
            <person name="Berriman M."/>
        </authorList>
    </citation>
    <scope>NUCLEOTIDE SEQUENCE</scope>
</reference>
<sequence length="31" mass="3871">MWPNNFPKVSILRLRNQPVNRHHLPDRHQIR</sequence>
<proteinExistence type="predicted"/>